<proteinExistence type="predicted"/>
<protein>
    <submittedName>
        <fullName evidence="1">HAD family hydrolase</fullName>
    </submittedName>
</protein>
<organism evidence="1 2">
    <name type="scientific">Actinomadura parmotrematis</name>
    <dbReference type="NCBI Taxonomy" id="2864039"/>
    <lineage>
        <taxon>Bacteria</taxon>
        <taxon>Bacillati</taxon>
        <taxon>Actinomycetota</taxon>
        <taxon>Actinomycetes</taxon>
        <taxon>Streptosporangiales</taxon>
        <taxon>Thermomonosporaceae</taxon>
        <taxon>Actinomadura</taxon>
    </lineage>
</organism>
<dbReference type="SFLD" id="SFLDS00003">
    <property type="entry name" value="Haloacid_Dehalogenase"/>
    <property type="match status" value="1"/>
</dbReference>
<comment type="caution">
    <text evidence="1">The sequence shown here is derived from an EMBL/GenBank/DDBJ whole genome shotgun (WGS) entry which is preliminary data.</text>
</comment>
<dbReference type="SFLD" id="SFLDG01129">
    <property type="entry name" value="C1.5:_HAD__Beta-PGM__Phosphata"/>
    <property type="match status" value="1"/>
</dbReference>
<dbReference type="Proteomes" id="UP000774570">
    <property type="component" value="Unassembled WGS sequence"/>
</dbReference>
<evidence type="ECO:0000313" key="2">
    <source>
        <dbReference type="Proteomes" id="UP000774570"/>
    </source>
</evidence>
<gene>
    <name evidence="1" type="ORF">K1Y72_05005</name>
</gene>
<name>A0ABS7FPL9_9ACTN</name>
<dbReference type="InterPro" id="IPR023198">
    <property type="entry name" value="PGP-like_dom2"/>
</dbReference>
<dbReference type="SFLD" id="SFLDG01135">
    <property type="entry name" value="C1.5.6:_HAD__Beta-PGM__Phospha"/>
    <property type="match status" value="1"/>
</dbReference>
<dbReference type="SUPFAM" id="SSF56784">
    <property type="entry name" value="HAD-like"/>
    <property type="match status" value="1"/>
</dbReference>
<reference evidence="1 2" key="1">
    <citation type="submission" date="2021-07" db="EMBL/GenBank/DDBJ databases">
        <title>Actinomadura sp. PM05-2 isolated from lichen.</title>
        <authorList>
            <person name="Somphong A."/>
            <person name="Phongsopitanun W."/>
            <person name="Tanasupawat S."/>
            <person name="Peongsungnone V."/>
        </authorList>
    </citation>
    <scope>NUCLEOTIDE SEQUENCE [LARGE SCALE GENOMIC DNA]</scope>
    <source>
        <strain evidence="1 2">PM05-2</strain>
    </source>
</reference>
<dbReference type="Pfam" id="PF00702">
    <property type="entry name" value="Hydrolase"/>
    <property type="match status" value="1"/>
</dbReference>
<dbReference type="PANTHER" id="PTHR43434">
    <property type="entry name" value="PHOSPHOGLYCOLATE PHOSPHATASE"/>
    <property type="match status" value="1"/>
</dbReference>
<dbReference type="InterPro" id="IPR006439">
    <property type="entry name" value="HAD-SF_hydro_IA"/>
</dbReference>
<dbReference type="NCBIfam" id="TIGR01549">
    <property type="entry name" value="HAD-SF-IA-v1"/>
    <property type="match status" value="1"/>
</dbReference>
<dbReference type="Gene3D" id="1.10.150.240">
    <property type="entry name" value="Putative phosphatase, domain 2"/>
    <property type="match status" value="1"/>
</dbReference>
<keyword evidence="1" id="KW-0378">Hydrolase</keyword>
<dbReference type="InterPro" id="IPR023214">
    <property type="entry name" value="HAD_sf"/>
</dbReference>
<dbReference type="InterPro" id="IPR050155">
    <property type="entry name" value="HAD-like_hydrolase_sf"/>
</dbReference>
<dbReference type="Gene3D" id="3.40.50.1000">
    <property type="entry name" value="HAD superfamily/HAD-like"/>
    <property type="match status" value="1"/>
</dbReference>
<accession>A0ABS7FPL9</accession>
<dbReference type="EMBL" id="JAIBOA010000002">
    <property type="protein sequence ID" value="MBW8481719.1"/>
    <property type="molecule type" value="Genomic_DNA"/>
</dbReference>
<dbReference type="RefSeq" id="WP_220163585.1">
    <property type="nucleotide sequence ID" value="NZ_JAIBOA010000002.1"/>
</dbReference>
<dbReference type="PANTHER" id="PTHR43434:SF16">
    <property type="entry name" value="BLL8046 PROTEIN"/>
    <property type="match status" value="1"/>
</dbReference>
<keyword evidence="2" id="KW-1185">Reference proteome</keyword>
<dbReference type="InterPro" id="IPR036412">
    <property type="entry name" value="HAD-like_sf"/>
</dbReference>
<dbReference type="GO" id="GO:0016787">
    <property type="term" value="F:hydrolase activity"/>
    <property type="evidence" value="ECO:0007669"/>
    <property type="project" value="UniProtKB-KW"/>
</dbReference>
<sequence>MRDAVIFDVDGTLVDTTYLHAVCWWEAFRQHDRHVPMADVHRAVGMGSDKLLDAVLPDDRDRADDDGMTSAHAVLYAQYHSRLRAFDGAADLLRACHGRGARTVLASSAAEEELRALRAALDADDAIDAATSSSDVKESKPAPDLVEAAVSRAGVDAGQAIFVGDAVWDVKAAARAGMPCVAVLSGGVPRADLEEAGAVAVYADVAALLADLDGSPLNG</sequence>
<evidence type="ECO:0000313" key="1">
    <source>
        <dbReference type="EMBL" id="MBW8481719.1"/>
    </source>
</evidence>
<dbReference type="NCBIfam" id="TIGR01509">
    <property type="entry name" value="HAD-SF-IA-v3"/>
    <property type="match status" value="1"/>
</dbReference>